<evidence type="ECO:0000313" key="2">
    <source>
        <dbReference type="Proteomes" id="UP000284250"/>
    </source>
</evidence>
<keyword evidence="2" id="KW-1185">Reference proteome</keyword>
<gene>
    <name evidence="1" type="ORF">D0T11_01890</name>
</gene>
<name>A0A418R8W9_9BACT</name>
<dbReference type="Gene3D" id="1.25.40.10">
    <property type="entry name" value="Tetratricopeptide repeat domain"/>
    <property type="match status" value="1"/>
</dbReference>
<dbReference type="AlphaFoldDB" id="A0A418R8W9"/>
<comment type="caution">
    <text evidence="1">The sequence shown here is derived from an EMBL/GenBank/DDBJ whole genome shotgun (WGS) entry which is preliminary data.</text>
</comment>
<organism evidence="1 2">
    <name type="scientific">Hymenobacter rubripertinctus</name>
    <dbReference type="NCBI Taxonomy" id="2029981"/>
    <lineage>
        <taxon>Bacteria</taxon>
        <taxon>Pseudomonadati</taxon>
        <taxon>Bacteroidota</taxon>
        <taxon>Cytophagia</taxon>
        <taxon>Cytophagales</taxon>
        <taxon>Hymenobacteraceae</taxon>
        <taxon>Hymenobacter</taxon>
    </lineage>
</organism>
<dbReference type="Pfam" id="PF21033">
    <property type="entry name" value="RMD1-3"/>
    <property type="match status" value="1"/>
</dbReference>
<dbReference type="InterPro" id="IPR049039">
    <property type="entry name" value="RMD1-3_a_helical_rpt"/>
</dbReference>
<evidence type="ECO:0000313" key="1">
    <source>
        <dbReference type="EMBL" id="RIY13856.1"/>
    </source>
</evidence>
<dbReference type="InterPro" id="IPR011990">
    <property type="entry name" value="TPR-like_helical_dom_sf"/>
</dbReference>
<reference evidence="1 2" key="1">
    <citation type="submission" date="2019-01" db="EMBL/GenBank/DDBJ databases">
        <title>Hymenobacter humicola sp. nov., isolated from soils in Antarctica.</title>
        <authorList>
            <person name="Sedlacek I."/>
            <person name="Holochova P."/>
            <person name="Kralova S."/>
            <person name="Pantucek R."/>
            <person name="Stankova E."/>
            <person name="Vrbovska V."/>
            <person name="Kristofova L."/>
            <person name="Svec P."/>
            <person name="Busse H.-J."/>
        </authorList>
    </citation>
    <scope>NUCLEOTIDE SEQUENCE [LARGE SCALE GENOMIC DNA]</scope>
    <source>
        <strain evidence="1 2">CCM 8852</strain>
    </source>
</reference>
<protein>
    <recommendedName>
        <fullName evidence="3">Tetratricopeptide repeat protein</fullName>
    </recommendedName>
</protein>
<evidence type="ECO:0008006" key="3">
    <source>
        <dbReference type="Google" id="ProtNLM"/>
    </source>
</evidence>
<proteinExistence type="predicted"/>
<accession>A0A418R8W9</accession>
<dbReference type="Proteomes" id="UP000284250">
    <property type="component" value="Unassembled WGS sequence"/>
</dbReference>
<dbReference type="EMBL" id="QYCN01000002">
    <property type="protein sequence ID" value="RIY13856.1"/>
    <property type="molecule type" value="Genomic_DNA"/>
</dbReference>
<dbReference type="SUPFAM" id="SSF48452">
    <property type="entry name" value="TPR-like"/>
    <property type="match status" value="1"/>
</dbReference>
<sequence>MFVFPLLRLRPLFRSLACLVLLVLWGLTVGETPAQTTTPPRPAARSARAAPVPAPDPAITKLLTEALALQADYHESQALSRYEQVLAKAPATYEALWRAAVLSVRIGNRYTDETRKAAYFSAARLYANRALVVNPDGAEGHYAAGLTLATQAPLLPLRGRLLAYREMRTHVYQATELRPDWAEAWQLLGRWHYRVDHYSLLERLYSRLFLGGVPVGGSTLLALEALRTAHALDSTRIEYAYDLARVHLNRSQQTRATAVLQAAVELTPVTADELVVSRQCRLLLEQLNRRQRRQVQRYLKKL</sequence>